<organism evidence="3 4">
    <name type="scientific">Phytophthora nicotianae</name>
    <name type="common">Potato buckeye rot agent</name>
    <name type="synonym">Phytophthora parasitica</name>
    <dbReference type="NCBI Taxonomy" id="4792"/>
    <lineage>
        <taxon>Eukaryota</taxon>
        <taxon>Sar</taxon>
        <taxon>Stramenopiles</taxon>
        <taxon>Oomycota</taxon>
        <taxon>Peronosporomycetes</taxon>
        <taxon>Peronosporales</taxon>
        <taxon>Peronosporaceae</taxon>
        <taxon>Phytophthora</taxon>
    </lineage>
</organism>
<name>A0A0W8D8F7_PHYNI</name>
<evidence type="ECO:0000259" key="2">
    <source>
        <dbReference type="Pfam" id="PF13843"/>
    </source>
</evidence>
<accession>A0A0W8D8F7</accession>
<feature type="region of interest" description="Disordered" evidence="1">
    <location>
        <begin position="22"/>
        <end position="55"/>
    </location>
</feature>
<protein>
    <submittedName>
        <fullName evidence="3">Phosphate acetyltransferase</fullName>
    </submittedName>
</protein>
<reference evidence="3 4" key="1">
    <citation type="submission" date="2015-11" db="EMBL/GenBank/DDBJ databases">
        <title>Genomes and virulence difference between two physiological races of Phytophthora nicotianae.</title>
        <authorList>
            <person name="Liu H."/>
            <person name="Ma X."/>
            <person name="Yu H."/>
            <person name="Fang D."/>
            <person name="Li Y."/>
            <person name="Wang X."/>
            <person name="Wang W."/>
            <person name="Dong Y."/>
            <person name="Xiao B."/>
        </authorList>
    </citation>
    <scope>NUCLEOTIDE SEQUENCE [LARGE SCALE GENOMIC DNA]</scope>
    <source>
        <strain evidence="4">race 1</strain>
    </source>
</reference>
<dbReference type="AlphaFoldDB" id="A0A0W8D8F7"/>
<dbReference type="Proteomes" id="UP000054636">
    <property type="component" value="Unassembled WGS sequence"/>
</dbReference>
<feature type="domain" description="PiggyBac transposable element-derived protein" evidence="2">
    <location>
        <begin position="90"/>
        <end position="254"/>
    </location>
</feature>
<gene>
    <name evidence="3" type="ORF">AM588_10008583</name>
</gene>
<sequence>MDIAVLLNADDGADTDWCFEVSDTEEGEPNGTEGAEGDDVFNSESTAGALPPGERRTGNAYVDGIIHDSGLHIIREGQVKAAYEERGELGLFSLFFTREFRDSLHRWTNEMLKEKGKPEATVCELDAYIGLEIAMSFNPVTEIKELWSQKMFMGQSDFVATMARSRFEHIRARFQVHAPGSVPVERREQDPLWHSRRLMSQIQEKFAAIAVPVGAVSLDENTVRTKARSSARTFMPSKPDKYGVRFYSVVGWESLYAYSVWDNGSGNRTQTTPADRYVDVFPALRSALFRTLDRDDVCIKRKDASALWIAMCGHLTKTYPAPTQHRLLVCDNFYTRHNLAKTLTTFTDGEMKLLGTVRIGLQGKWMAERLEASKARIDNAERGSWELIAALDVPVDWEKLQEKHKRAQKKIPAHRQTPYIPPTTTASNAGYIVFRDKKTVVFYTNDLAGTPSQDVLPGHSQEAIQLCRGLAPLRRWTGDQVMHRKTFQVPAMIVAYNLFMNGVDRVDQLRSTNPIRRKERRLSMSILTWALDLALINSFALFRKVAKTASARITLREFKRRVAQKLTSVQQARWQKERRNQAAPNQPIQDVVGADASPHAITPNSKQHSKGKLTCYLCSLRGFPSRKALFGCTGCHRGFHVVCFTAFHFQDALSSNSAAVRSALDALCAEASGDPLAHTRLKKNKTITYLNQLELP</sequence>
<dbReference type="EMBL" id="LNFP01000468">
    <property type="protein sequence ID" value="KUF92472.1"/>
    <property type="molecule type" value="Genomic_DNA"/>
</dbReference>
<evidence type="ECO:0000313" key="4">
    <source>
        <dbReference type="Proteomes" id="UP000054636"/>
    </source>
</evidence>
<evidence type="ECO:0000313" key="3">
    <source>
        <dbReference type="EMBL" id="KUF92472.1"/>
    </source>
</evidence>
<evidence type="ECO:0000256" key="1">
    <source>
        <dbReference type="SAM" id="MobiDB-lite"/>
    </source>
</evidence>
<dbReference type="InterPro" id="IPR029526">
    <property type="entry name" value="PGBD"/>
</dbReference>
<dbReference type="PANTHER" id="PTHR46599:SF3">
    <property type="entry name" value="PIGGYBAC TRANSPOSABLE ELEMENT-DERIVED PROTEIN 4"/>
    <property type="match status" value="1"/>
</dbReference>
<dbReference type="Pfam" id="PF13843">
    <property type="entry name" value="DDE_Tnp_1_7"/>
    <property type="match status" value="1"/>
</dbReference>
<dbReference type="PANTHER" id="PTHR46599">
    <property type="entry name" value="PIGGYBAC TRANSPOSABLE ELEMENT-DERIVED PROTEIN 4"/>
    <property type="match status" value="1"/>
</dbReference>
<comment type="caution">
    <text evidence="3">The sequence shown here is derived from an EMBL/GenBank/DDBJ whole genome shotgun (WGS) entry which is preliminary data.</text>
</comment>
<proteinExistence type="predicted"/>